<accession>A0ABX1D8U6</accession>
<keyword evidence="2" id="KW-1185">Reference proteome</keyword>
<feature type="non-terminal residue" evidence="1">
    <location>
        <position position="1"/>
    </location>
</feature>
<protein>
    <recommendedName>
        <fullName evidence="3">ABC transporter substrate-binding protein</fullName>
    </recommendedName>
</protein>
<name>A0ABX1D8U6_9FLAO</name>
<evidence type="ECO:0000313" key="2">
    <source>
        <dbReference type="Proteomes" id="UP000703674"/>
    </source>
</evidence>
<evidence type="ECO:0000313" key="1">
    <source>
        <dbReference type="EMBL" id="NJW55682.1"/>
    </source>
</evidence>
<dbReference type="EMBL" id="JAAVJR010001422">
    <property type="protein sequence ID" value="NJW55682.1"/>
    <property type="molecule type" value="Genomic_DNA"/>
</dbReference>
<comment type="caution">
    <text evidence="1">The sequence shown here is derived from an EMBL/GenBank/DDBJ whole genome shotgun (WGS) entry which is preliminary data.</text>
</comment>
<proteinExistence type="predicted"/>
<feature type="non-terminal residue" evidence="1">
    <location>
        <position position="103"/>
    </location>
</feature>
<organism evidence="1 2">
    <name type="scientific">Salinimicrobium oceani</name>
    <dbReference type="NCBI Taxonomy" id="2722702"/>
    <lineage>
        <taxon>Bacteria</taxon>
        <taxon>Pseudomonadati</taxon>
        <taxon>Bacteroidota</taxon>
        <taxon>Flavobacteriia</taxon>
        <taxon>Flavobacteriales</taxon>
        <taxon>Flavobacteriaceae</taxon>
        <taxon>Salinimicrobium</taxon>
    </lineage>
</organism>
<gene>
    <name evidence="1" type="ORF">HC175_22465</name>
</gene>
<reference evidence="1 2" key="1">
    <citation type="submission" date="2020-03" db="EMBL/GenBank/DDBJ databases">
        <title>Salinimicrobium sp. nov, isolated from SCS.</title>
        <authorList>
            <person name="Cao W.R."/>
        </authorList>
    </citation>
    <scope>NUCLEOTIDE SEQUENCE [LARGE SCALE GENOMIC DNA]</scope>
    <source>
        <strain evidence="2">J15B91</strain>
    </source>
</reference>
<sequence>SIAYKAFASNNWFYGLLGEASIRFEEVKDPQAMKKFEDSLGDTVKLYSSSHLEKYLVLRKKGAKAVMGSGHFVATLRREVFDLGSNSPAYIKIQGGVENKFID</sequence>
<evidence type="ECO:0008006" key="3">
    <source>
        <dbReference type="Google" id="ProtNLM"/>
    </source>
</evidence>
<dbReference type="Proteomes" id="UP000703674">
    <property type="component" value="Unassembled WGS sequence"/>
</dbReference>